<gene>
    <name evidence="1" type="ORF">GMES_4401</name>
</gene>
<proteinExistence type="predicted"/>
<dbReference type="OrthoDB" id="278697at2"/>
<evidence type="ECO:0000313" key="1">
    <source>
        <dbReference type="EMBL" id="GAC26667.1"/>
    </source>
</evidence>
<name>K6Z8F5_9ALTE</name>
<dbReference type="AlphaFoldDB" id="K6Z8F5"/>
<evidence type="ECO:0000313" key="2">
    <source>
        <dbReference type="Proteomes" id="UP000006263"/>
    </source>
</evidence>
<protein>
    <submittedName>
        <fullName evidence="1">Uncharacterized protein</fullName>
    </submittedName>
</protein>
<dbReference type="EMBL" id="BAEP01000085">
    <property type="protein sequence ID" value="GAC26667.1"/>
    <property type="molecule type" value="Genomic_DNA"/>
</dbReference>
<accession>K6Z8F5</accession>
<reference evidence="1 2" key="1">
    <citation type="journal article" date="2017" name="Antonie Van Leeuwenhoek">
        <title>Rhizobium rhizosphaerae sp. nov., a novel species isolated from rice rhizosphere.</title>
        <authorList>
            <person name="Zhao J.J."/>
            <person name="Zhang J."/>
            <person name="Zhang R.J."/>
            <person name="Zhang C.W."/>
            <person name="Yin H.Q."/>
            <person name="Zhang X.X."/>
        </authorList>
    </citation>
    <scope>NUCLEOTIDE SEQUENCE [LARGE SCALE GENOMIC DNA]</scope>
    <source>
        <strain evidence="1 2">KMM 241</strain>
    </source>
</reference>
<sequence length="258" mass="30461">MGIKCNPLITMHIRHLQPLIFDKYEISSSDAELAIKYLGAFFDVKIHQPNKTIILPQIADWAWHELILDTRKYRLFCYQIFGRFLSHIKENLTSSRRDLKAEFEHSCKFLQETYNLSDGDNPDEWKESGWGKPMYRLREPIDKVVCNTCSSFELSAIKKEHWLYQKVVTWLPLRLMQRFGLSASAAQYGVLEHIAHLISLKEIGNRAEDTSLLGELAWQEHILWTDHYTEDCNNLFGYFLHYNYRPNKRVQASQNIYQ</sequence>
<dbReference type="Proteomes" id="UP000006263">
    <property type="component" value="Unassembled WGS sequence"/>
</dbReference>
<dbReference type="RefSeq" id="WP_006994818.1">
    <property type="nucleotide sequence ID" value="NZ_BAEP01000085.1"/>
</dbReference>
<organism evidence="1 2">
    <name type="scientific">Paraglaciecola mesophila KMM 241</name>
    <dbReference type="NCBI Taxonomy" id="1128912"/>
    <lineage>
        <taxon>Bacteria</taxon>
        <taxon>Pseudomonadati</taxon>
        <taxon>Pseudomonadota</taxon>
        <taxon>Gammaproteobacteria</taxon>
        <taxon>Alteromonadales</taxon>
        <taxon>Alteromonadaceae</taxon>
        <taxon>Paraglaciecola</taxon>
    </lineage>
</organism>
<comment type="caution">
    <text evidence="1">The sequence shown here is derived from an EMBL/GenBank/DDBJ whole genome shotgun (WGS) entry which is preliminary data.</text>
</comment>